<dbReference type="AlphaFoldDB" id="A0A3Q2XRY8"/>
<dbReference type="PANTHER" id="PTHR24366:SF158">
    <property type="entry name" value="PLATELET GLYCOPROTEIN IB ALPHA CHAIN-LIKE-RELATED"/>
    <property type="match status" value="1"/>
</dbReference>
<evidence type="ECO:0000256" key="2">
    <source>
        <dbReference type="ARBA" id="ARBA00022737"/>
    </source>
</evidence>
<keyword evidence="1" id="KW-0433">Leucine-rich repeat</keyword>
<reference evidence="6" key="2">
    <citation type="submission" date="2025-09" db="UniProtKB">
        <authorList>
            <consortium name="Ensembl"/>
        </authorList>
    </citation>
    <scope>IDENTIFICATION</scope>
</reference>
<evidence type="ECO:0000313" key="6">
    <source>
        <dbReference type="Ensembl" id="ENSHCOP00000007560.1"/>
    </source>
</evidence>
<sequence>MPALVLLLAVLLGSGRCCPGACTCDGNTSDCSGVDPINLMPLLSLLDQDCVTLRLLRNNLSTLASVDLTNLTGLEVLDISQNRFSSLPSGAFSNLARLRWLNLSTNLLGRGLNGEVFRGLWWLRGLDLSSNGLPWLPTGLLDGLQRLSWLSLARNRLAVLERVTFEPLTGLKQLVLAGNPWECDCKMRGFKHWMEWLVYRDGLVDAMTCSLPRNLSGRDIRGVPAEMFARCMRSAAGDSGTRESASGDPGRPLCPPGRLSGTDECVRPRYRPLSVRRAHGTQIVAGVVCGTVCIMMVAAAAYGCVYASLMARYQRHLKNRGQPLMAPSGSDGDPEDGPPPLEEAPPKEACVVHGYRISSF</sequence>
<feature type="chain" id="PRO_5018687730" evidence="5">
    <location>
        <begin position="18"/>
        <end position="360"/>
    </location>
</feature>
<evidence type="ECO:0000256" key="3">
    <source>
        <dbReference type="SAM" id="MobiDB-lite"/>
    </source>
</evidence>
<keyword evidence="4" id="KW-0812">Transmembrane</keyword>
<dbReference type="InterPro" id="IPR032675">
    <property type="entry name" value="LRR_dom_sf"/>
</dbReference>
<name>A0A3Q2XRY8_HIPCM</name>
<dbReference type="InterPro" id="IPR001611">
    <property type="entry name" value="Leu-rich_rpt"/>
</dbReference>
<accession>A0A3Q2XRY8</accession>
<dbReference type="PROSITE" id="PS51450">
    <property type="entry name" value="LRR"/>
    <property type="match status" value="1"/>
</dbReference>
<proteinExistence type="predicted"/>
<dbReference type="OMA" id="PKEACGF"/>
<dbReference type="Ensembl" id="ENSHCOT00000001776.1">
    <property type="protein sequence ID" value="ENSHCOP00000007560.1"/>
    <property type="gene ID" value="ENSHCOG00000009629.1"/>
</dbReference>
<dbReference type="InterPro" id="IPR003591">
    <property type="entry name" value="Leu-rich_rpt_typical-subtyp"/>
</dbReference>
<keyword evidence="4" id="KW-1133">Transmembrane helix</keyword>
<dbReference type="SUPFAM" id="SSF52058">
    <property type="entry name" value="L domain-like"/>
    <property type="match status" value="1"/>
</dbReference>
<dbReference type="GeneTree" id="ENSGT00940000157572"/>
<dbReference type="Proteomes" id="UP000264820">
    <property type="component" value="Unplaced"/>
</dbReference>
<evidence type="ECO:0000256" key="4">
    <source>
        <dbReference type="SAM" id="Phobius"/>
    </source>
</evidence>
<keyword evidence="7" id="KW-1185">Reference proteome</keyword>
<feature type="region of interest" description="Disordered" evidence="3">
    <location>
        <begin position="321"/>
        <end position="348"/>
    </location>
</feature>
<dbReference type="Pfam" id="PF13855">
    <property type="entry name" value="LRR_8"/>
    <property type="match status" value="1"/>
</dbReference>
<dbReference type="PANTHER" id="PTHR24366">
    <property type="entry name" value="IG(IMMUNOGLOBULIN) AND LRR(LEUCINE RICH REPEAT) DOMAINS"/>
    <property type="match status" value="1"/>
</dbReference>
<evidence type="ECO:0000256" key="1">
    <source>
        <dbReference type="ARBA" id="ARBA00022614"/>
    </source>
</evidence>
<reference evidence="6" key="1">
    <citation type="submission" date="2025-08" db="UniProtKB">
        <authorList>
            <consortium name="Ensembl"/>
        </authorList>
    </citation>
    <scope>IDENTIFICATION</scope>
</reference>
<keyword evidence="4" id="KW-0472">Membrane</keyword>
<keyword evidence="5" id="KW-0732">Signal</keyword>
<keyword evidence="2" id="KW-0677">Repeat</keyword>
<feature type="region of interest" description="Disordered" evidence="3">
    <location>
        <begin position="238"/>
        <end position="260"/>
    </location>
</feature>
<organism evidence="6 7">
    <name type="scientific">Hippocampus comes</name>
    <name type="common">Tiger tail seahorse</name>
    <dbReference type="NCBI Taxonomy" id="109280"/>
    <lineage>
        <taxon>Eukaryota</taxon>
        <taxon>Metazoa</taxon>
        <taxon>Chordata</taxon>
        <taxon>Craniata</taxon>
        <taxon>Vertebrata</taxon>
        <taxon>Euteleostomi</taxon>
        <taxon>Actinopterygii</taxon>
        <taxon>Neopterygii</taxon>
        <taxon>Teleostei</taxon>
        <taxon>Neoteleostei</taxon>
        <taxon>Acanthomorphata</taxon>
        <taxon>Syngnathiaria</taxon>
        <taxon>Syngnathiformes</taxon>
        <taxon>Syngnathoidei</taxon>
        <taxon>Syngnathidae</taxon>
        <taxon>Hippocampus</taxon>
    </lineage>
</organism>
<protein>
    <submittedName>
        <fullName evidence="6">Leucine rich repeats and transmembrane domains 2</fullName>
    </submittedName>
</protein>
<dbReference type="Gene3D" id="3.80.10.10">
    <property type="entry name" value="Ribonuclease Inhibitor"/>
    <property type="match status" value="1"/>
</dbReference>
<feature type="signal peptide" evidence="5">
    <location>
        <begin position="1"/>
        <end position="17"/>
    </location>
</feature>
<evidence type="ECO:0000313" key="7">
    <source>
        <dbReference type="Proteomes" id="UP000264820"/>
    </source>
</evidence>
<feature type="transmembrane region" description="Helical" evidence="4">
    <location>
        <begin position="283"/>
        <end position="309"/>
    </location>
</feature>
<dbReference type="SMART" id="SM00369">
    <property type="entry name" value="LRR_TYP"/>
    <property type="match status" value="4"/>
</dbReference>
<evidence type="ECO:0000256" key="5">
    <source>
        <dbReference type="SAM" id="SignalP"/>
    </source>
</evidence>